<comment type="pathway">
    <text evidence="9">Amino-acid biosynthesis.</text>
</comment>
<dbReference type="Pfam" id="PF03807">
    <property type="entry name" value="F420_oxidored"/>
    <property type="match status" value="1"/>
</dbReference>
<gene>
    <name evidence="14" type="ORF">CHC_T00001376001</name>
</gene>
<dbReference type="HAMAP" id="MF_01925">
    <property type="entry name" value="P5C_reductase"/>
    <property type="match status" value="1"/>
</dbReference>
<dbReference type="FunFam" id="3.40.50.720:FF:000190">
    <property type="entry name" value="Pyrroline-5-carboxylate reductase"/>
    <property type="match status" value="1"/>
</dbReference>
<keyword evidence="6" id="KW-0641">Proline biosynthesis</keyword>
<keyword evidence="7" id="KW-0521">NADP</keyword>
<evidence type="ECO:0000256" key="11">
    <source>
        <dbReference type="ARBA" id="ARBA00052690"/>
    </source>
</evidence>
<evidence type="ECO:0000256" key="2">
    <source>
        <dbReference type="ARBA" id="ARBA00005525"/>
    </source>
</evidence>
<protein>
    <recommendedName>
        <fullName evidence="3">Pyrroline-5-carboxylate reductase</fullName>
    </recommendedName>
</protein>
<feature type="domain" description="Pyrroline-5-carboxylate reductase catalytic N-terminal" evidence="12">
    <location>
        <begin position="96"/>
        <end position="193"/>
    </location>
</feature>
<dbReference type="OrthoDB" id="10263291at2759"/>
<evidence type="ECO:0000256" key="7">
    <source>
        <dbReference type="ARBA" id="ARBA00022857"/>
    </source>
</evidence>
<dbReference type="GO" id="GO:0004735">
    <property type="term" value="F:pyrroline-5-carboxylate reductase activity"/>
    <property type="evidence" value="ECO:0007669"/>
    <property type="project" value="UniProtKB-EC"/>
</dbReference>
<organism evidence="14 15">
    <name type="scientific">Chondrus crispus</name>
    <name type="common">Carrageen Irish moss</name>
    <name type="synonym">Polymorpha crispa</name>
    <dbReference type="NCBI Taxonomy" id="2769"/>
    <lineage>
        <taxon>Eukaryota</taxon>
        <taxon>Rhodophyta</taxon>
        <taxon>Florideophyceae</taxon>
        <taxon>Rhodymeniophycidae</taxon>
        <taxon>Gigartinales</taxon>
        <taxon>Gigartinaceae</taxon>
        <taxon>Chondrus</taxon>
    </lineage>
</organism>
<dbReference type="InterPro" id="IPR000304">
    <property type="entry name" value="Pyrroline-COOH_reductase"/>
</dbReference>
<evidence type="ECO:0000313" key="14">
    <source>
        <dbReference type="EMBL" id="CDF32145.1"/>
    </source>
</evidence>
<accession>R7Q3T3</accession>
<keyword evidence="8" id="KW-0560">Oxidoreductase</keyword>
<evidence type="ECO:0000256" key="1">
    <source>
        <dbReference type="ARBA" id="ARBA00004496"/>
    </source>
</evidence>
<dbReference type="InterPro" id="IPR029036">
    <property type="entry name" value="P5CR_dimer"/>
</dbReference>
<keyword evidence="15" id="KW-1185">Reference proteome</keyword>
<dbReference type="EMBL" id="HG001459">
    <property type="protein sequence ID" value="CDF32145.1"/>
    <property type="molecule type" value="Genomic_DNA"/>
</dbReference>
<comment type="similarity">
    <text evidence="2">Belongs to the pyrroline-5-carboxylate reductase family.</text>
</comment>
<comment type="subcellular location">
    <subcellularLocation>
        <location evidence="1">Cytoplasm</location>
    </subcellularLocation>
</comment>
<dbReference type="InterPro" id="IPR028939">
    <property type="entry name" value="P5C_Rdtase_cat_N"/>
</dbReference>
<keyword evidence="5" id="KW-0028">Amino-acid biosynthesis</keyword>
<name>R7Q3T3_CHOCR</name>
<evidence type="ECO:0000256" key="3">
    <source>
        <dbReference type="ARBA" id="ARBA00021413"/>
    </source>
</evidence>
<evidence type="ECO:0000256" key="5">
    <source>
        <dbReference type="ARBA" id="ARBA00022605"/>
    </source>
</evidence>
<dbReference type="Gene3D" id="1.10.3730.10">
    <property type="entry name" value="ProC C-terminal domain-like"/>
    <property type="match status" value="1"/>
</dbReference>
<evidence type="ECO:0000313" key="15">
    <source>
        <dbReference type="Proteomes" id="UP000012073"/>
    </source>
</evidence>
<dbReference type="InterPro" id="IPR008927">
    <property type="entry name" value="6-PGluconate_DH-like_C_sf"/>
</dbReference>
<dbReference type="FunFam" id="1.10.3730.10:FF:000001">
    <property type="entry name" value="Pyrroline-5-carboxylate reductase"/>
    <property type="match status" value="1"/>
</dbReference>
<dbReference type="GeneID" id="17319509"/>
<dbReference type="Gene3D" id="3.40.50.720">
    <property type="entry name" value="NAD(P)-binding Rossmann-like Domain"/>
    <property type="match status" value="1"/>
</dbReference>
<evidence type="ECO:0000256" key="4">
    <source>
        <dbReference type="ARBA" id="ARBA00022490"/>
    </source>
</evidence>
<dbReference type="Gramene" id="CDF32145">
    <property type="protein sequence ID" value="CDF32145"/>
    <property type="gene ID" value="CHC_T00001376001"/>
</dbReference>
<comment type="catalytic activity">
    <reaction evidence="11">
        <text>L-proline + NADP(+) = (S)-1-pyrroline-5-carboxylate + NADPH + 2 H(+)</text>
        <dbReference type="Rhea" id="RHEA:14109"/>
        <dbReference type="ChEBI" id="CHEBI:15378"/>
        <dbReference type="ChEBI" id="CHEBI:17388"/>
        <dbReference type="ChEBI" id="CHEBI:57783"/>
        <dbReference type="ChEBI" id="CHEBI:58349"/>
        <dbReference type="ChEBI" id="CHEBI:60039"/>
        <dbReference type="EC" id="1.5.1.2"/>
    </reaction>
</comment>
<keyword evidence="4" id="KW-0963">Cytoplasm</keyword>
<dbReference type="KEGG" id="ccp:CHC_T00001376001"/>
<dbReference type="Proteomes" id="UP000012073">
    <property type="component" value="Unassembled WGS sequence"/>
</dbReference>
<proteinExistence type="inferred from homology"/>
<evidence type="ECO:0000256" key="9">
    <source>
        <dbReference type="ARBA" id="ARBA00029440"/>
    </source>
</evidence>
<dbReference type="RefSeq" id="XP_005711810.1">
    <property type="nucleotide sequence ID" value="XM_005711753.1"/>
</dbReference>
<dbReference type="Pfam" id="PF14748">
    <property type="entry name" value="P5CR_dimer"/>
    <property type="match status" value="1"/>
</dbReference>
<evidence type="ECO:0000259" key="12">
    <source>
        <dbReference type="Pfam" id="PF03807"/>
    </source>
</evidence>
<dbReference type="InterPro" id="IPR036291">
    <property type="entry name" value="NAD(P)-bd_dom_sf"/>
</dbReference>
<dbReference type="GO" id="GO:0005737">
    <property type="term" value="C:cytoplasm"/>
    <property type="evidence" value="ECO:0007669"/>
    <property type="project" value="UniProtKB-SubCell"/>
</dbReference>
<dbReference type="AlphaFoldDB" id="R7Q3T3"/>
<dbReference type="OMA" id="YYFIESL"/>
<feature type="domain" description="Pyrroline-5-carboxylate reductase dimerisation" evidence="13">
    <location>
        <begin position="255"/>
        <end position="360"/>
    </location>
</feature>
<dbReference type="SUPFAM" id="SSF48179">
    <property type="entry name" value="6-phosphogluconate dehydrogenase C-terminal domain-like"/>
    <property type="match status" value="1"/>
</dbReference>
<dbReference type="PANTHER" id="PTHR11645">
    <property type="entry name" value="PYRROLINE-5-CARBOXYLATE REDUCTASE"/>
    <property type="match status" value="1"/>
</dbReference>
<evidence type="ECO:0000256" key="8">
    <source>
        <dbReference type="ARBA" id="ARBA00023002"/>
    </source>
</evidence>
<reference evidence="15" key="1">
    <citation type="journal article" date="2013" name="Proc. Natl. Acad. Sci. U.S.A.">
        <title>Genome structure and metabolic features in the red seaweed Chondrus crispus shed light on evolution of the Archaeplastida.</title>
        <authorList>
            <person name="Collen J."/>
            <person name="Porcel B."/>
            <person name="Carre W."/>
            <person name="Ball S.G."/>
            <person name="Chaparro C."/>
            <person name="Tonon T."/>
            <person name="Barbeyron T."/>
            <person name="Michel G."/>
            <person name="Noel B."/>
            <person name="Valentin K."/>
            <person name="Elias M."/>
            <person name="Artiguenave F."/>
            <person name="Arun A."/>
            <person name="Aury J.M."/>
            <person name="Barbosa-Neto J.F."/>
            <person name="Bothwell J.H."/>
            <person name="Bouget F.Y."/>
            <person name="Brillet L."/>
            <person name="Cabello-Hurtado F."/>
            <person name="Capella-Gutierrez S."/>
            <person name="Charrier B."/>
            <person name="Cladiere L."/>
            <person name="Cock J.M."/>
            <person name="Coelho S.M."/>
            <person name="Colleoni C."/>
            <person name="Czjzek M."/>
            <person name="Da Silva C."/>
            <person name="Delage L."/>
            <person name="Denoeud F."/>
            <person name="Deschamps P."/>
            <person name="Dittami S.M."/>
            <person name="Gabaldon T."/>
            <person name="Gachon C.M."/>
            <person name="Groisillier A."/>
            <person name="Herve C."/>
            <person name="Jabbari K."/>
            <person name="Katinka M."/>
            <person name="Kloareg B."/>
            <person name="Kowalczyk N."/>
            <person name="Labadie K."/>
            <person name="Leblanc C."/>
            <person name="Lopez P.J."/>
            <person name="McLachlan D.H."/>
            <person name="Meslet-Cladiere L."/>
            <person name="Moustafa A."/>
            <person name="Nehr Z."/>
            <person name="Nyvall Collen P."/>
            <person name="Panaud O."/>
            <person name="Partensky F."/>
            <person name="Poulain J."/>
            <person name="Rensing S.A."/>
            <person name="Rousvoal S."/>
            <person name="Samson G."/>
            <person name="Symeonidi A."/>
            <person name="Weissenbach J."/>
            <person name="Zambounis A."/>
            <person name="Wincker P."/>
            <person name="Boyen C."/>
        </authorList>
    </citation>
    <scope>NUCLEOTIDE SEQUENCE [LARGE SCALE GENOMIC DNA]</scope>
    <source>
        <strain evidence="15">cv. Stackhouse</strain>
    </source>
</reference>
<dbReference type="GO" id="GO:0055129">
    <property type="term" value="P:L-proline biosynthetic process"/>
    <property type="evidence" value="ECO:0007669"/>
    <property type="project" value="TreeGrafter"/>
</dbReference>
<evidence type="ECO:0000256" key="10">
    <source>
        <dbReference type="ARBA" id="ARBA00050547"/>
    </source>
</evidence>
<sequence>MFSRLTFPGFRSAERFADLSKFSTYCYIRDQKSVSFIRALPSALNRSISSRSIPLCPPEALSSFTVRKAGRAVFGNRPDLRTRSLVTTSKMNDVSVGFYGGGMMAEAILKGLLNRKTIAPQNMWVCELVQARREELAKLGVSVTADGEEMLSNSNTIFLAVKPNIVPIVLEDVTNFEKQNRRKQLLVVSICAGVDLGSLAAGNPRRKCIRVMPNQACLVGEAASSFTLNKKCTQEDREVVETLMGSCGLLSEVPEKSINAVTGLSGSGPAYVYMMMEAMSDAGVREGLPRAVARQLACQTVLGAAKMALEQPDVHLGELRNRVESPGGTTIAASAILENRGFRSAVIEAIREATNRAEEMSKKE</sequence>
<dbReference type="SUPFAM" id="SSF51735">
    <property type="entry name" value="NAD(P)-binding Rossmann-fold domains"/>
    <property type="match status" value="1"/>
</dbReference>
<dbReference type="PhylomeDB" id="R7Q3T3"/>
<dbReference type="NCBIfam" id="TIGR00112">
    <property type="entry name" value="proC"/>
    <property type="match status" value="1"/>
</dbReference>
<evidence type="ECO:0000256" key="6">
    <source>
        <dbReference type="ARBA" id="ARBA00022650"/>
    </source>
</evidence>
<comment type="catalytic activity">
    <reaction evidence="10">
        <text>L-proline + NAD(+) = (S)-1-pyrroline-5-carboxylate + NADH + 2 H(+)</text>
        <dbReference type="Rhea" id="RHEA:14105"/>
        <dbReference type="ChEBI" id="CHEBI:15378"/>
        <dbReference type="ChEBI" id="CHEBI:17388"/>
        <dbReference type="ChEBI" id="CHEBI:57540"/>
        <dbReference type="ChEBI" id="CHEBI:57945"/>
        <dbReference type="ChEBI" id="CHEBI:60039"/>
        <dbReference type="EC" id="1.5.1.2"/>
    </reaction>
</comment>
<dbReference type="PANTHER" id="PTHR11645:SF0">
    <property type="entry name" value="PYRROLINE-5-CARBOXYLATE REDUCTASE 3"/>
    <property type="match status" value="1"/>
</dbReference>
<dbReference type="STRING" id="2769.R7Q3T3"/>
<evidence type="ECO:0000259" key="13">
    <source>
        <dbReference type="Pfam" id="PF14748"/>
    </source>
</evidence>